<keyword evidence="2" id="KW-1185">Reference proteome</keyword>
<protein>
    <recommendedName>
        <fullName evidence="3">Secreted protein</fullName>
    </recommendedName>
</protein>
<dbReference type="AlphaFoldDB" id="A0AAV7DCW0"/>
<evidence type="ECO:0008006" key="3">
    <source>
        <dbReference type="Google" id="ProtNLM"/>
    </source>
</evidence>
<dbReference type="Proteomes" id="UP000824782">
    <property type="component" value="Unassembled WGS sequence"/>
</dbReference>
<dbReference type="EMBL" id="WNYA01000001">
    <property type="protein sequence ID" value="KAG8595344.1"/>
    <property type="molecule type" value="Genomic_DNA"/>
</dbReference>
<gene>
    <name evidence="1" type="ORF">GDO81_001498</name>
</gene>
<evidence type="ECO:0000313" key="1">
    <source>
        <dbReference type="EMBL" id="KAG8595344.1"/>
    </source>
</evidence>
<name>A0AAV7DCW0_ENGPU</name>
<reference evidence="1" key="1">
    <citation type="thesis" date="2020" institute="ProQuest LLC" country="789 East Eisenhower Parkway, Ann Arbor, MI, USA">
        <title>Comparative Genomics and Chromosome Evolution.</title>
        <authorList>
            <person name="Mudd A.B."/>
        </authorList>
    </citation>
    <scope>NUCLEOTIDE SEQUENCE</scope>
    <source>
        <strain evidence="1">237g6f4</strain>
        <tissue evidence="1">Blood</tissue>
    </source>
</reference>
<sequence>MCSLFRSPLISGTALPRVLMLVHTASIRSQGRAGETSSGDHFPYVLPAAQPPTLIDLLVSVSHNPGLCWYYRWIFLLLQAV</sequence>
<evidence type="ECO:0000313" key="2">
    <source>
        <dbReference type="Proteomes" id="UP000824782"/>
    </source>
</evidence>
<accession>A0AAV7DCW0</accession>
<comment type="caution">
    <text evidence="1">The sequence shown here is derived from an EMBL/GenBank/DDBJ whole genome shotgun (WGS) entry which is preliminary data.</text>
</comment>
<organism evidence="1 2">
    <name type="scientific">Engystomops pustulosus</name>
    <name type="common">Tungara frog</name>
    <name type="synonym">Physalaemus pustulosus</name>
    <dbReference type="NCBI Taxonomy" id="76066"/>
    <lineage>
        <taxon>Eukaryota</taxon>
        <taxon>Metazoa</taxon>
        <taxon>Chordata</taxon>
        <taxon>Craniata</taxon>
        <taxon>Vertebrata</taxon>
        <taxon>Euteleostomi</taxon>
        <taxon>Amphibia</taxon>
        <taxon>Batrachia</taxon>
        <taxon>Anura</taxon>
        <taxon>Neobatrachia</taxon>
        <taxon>Hyloidea</taxon>
        <taxon>Leptodactylidae</taxon>
        <taxon>Leiuperinae</taxon>
        <taxon>Engystomops</taxon>
    </lineage>
</organism>
<proteinExistence type="predicted"/>